<dbReference type="InterPro" id="IPR010130">
    <property type="entry name" value="T1SS_OMP_TolC"/>
</dbReference>
<evidence type="ECO:0000256" key="5">
    <source>
        <dbReference type="ARBA" id="ARBA00022692"/>
    </source>
</evidence>
<evidence type="ECO:0000256" key="3">
    <source>
        <dbReference type="ARBA" id="ARBA00022448"/>
    </source>
</evidence>
<keyword evidence="5" id="KW-0812">Transmembrane</keyword>
<organism evidence="9 10">
    <name type="scientific">Qipengyuania qiaonensis</name>
    <dbReference type="NCBI Taxonomy" id="2867240"/>
    <lineage>
        <taxon>Bacteria</taxon>
        <taxon>Pseudomonadati</taxon>
        <taxon>Pseudomonadota</taxon>
        <taxon>Alphaproteobacteria</taxon>
        <taxon>Sphingomonadales</taxon>
        <taxon>Erythrobacteraceae</taxon>
        <taxon>Qipengyuania</taxon>
    </lineage>
</organism>
<evidence type="ECO:0000256" key="4">
    <source>
        <dbReference type="ARBA" id="ARBA00022452"/>
    </source>
</evidence>
<keyword evidence="3" id="KW-0813">Transport</keyword>
<feature type="signal peptide" evidence="8">
    <location>
        <begin position="1"/>
        <end position="22"/>
    </location>
</feature>
<comment type="caution">
    <text evidence="9">The sequence shown here is derived from an EMBL/GenBank/DDBJ whole genome shotgun (WGS) entry which is preliminary data.</text>
</comment>
<dbReference type="PANTHER" id="PTHR30026">
    <property type="entry name" value="OUTER MEMBRANE PROTEIN TOLC"/>
    <property type="match status" value="1"/>
</dbReference>
<evidence type="ECO:0000256" key="2">
    <source>
        <dbReference type="ARBA" id="ARBA00007613"/>
    </source>
</evidence>
<comment type="similarity">
    <text evidence="2">Belongs to the outer membrane factor (OMF) (TC 1.B.17) family.</text>
</comment>
<accession>A0ABS7J4M4</accession>
<comment type="subcellular location">
    <subcellularLocation>
        <location evidence="1">Cell outer membrane</location>
    </subcellularLocation>
</comment>
<dbReference type="EMBL" id="JAIGNO010000003">
    <property type="protein sequence ID" value="MBX7482222.1"/>
    <property type="molecule type" value="Genomic_DNA"/>
</dbReference>
<dbReference type="Proteomes" id="UP000755104">
    <property type="component" value="Unassembled WGS sequence"/>
</dbReference>
<name>A0ABS7J4M4_9SPHN</name>
<evidence type="ECO:0000256" key="7">
    <source>
        <dbReference type="ARBA" id="ARBA00023237"/>
    </source>
</evidence>
<dbReference type="NCBIfam" id="TIGR01844">
    <property type="entry name" value="type_I_sec_TolC"/>
    <property type="match status" value="1"/>
</dbReference>
<gene>
    <name evidence="9" type="ORF">K3174_06740</name>
</gene>
<feature type="chain" id="PRO_5046583113" evidence="8">
    <location>
        <begin position="23"/>
        <end position="493"/>
    </location>
</feature>
<evidence type="ECO:0000313" key="10">
    <source>
        <dbReference type="Proteomes" id="UP000755104"/>
    </source>
</evidence>
<protein>
    <submittedName>
        <fullName evidence="9">TolC family outer membrane protein</fullName>
    </submittedName>
</protein>
<dbReference type="InterPro" id="IPR003423">
    <property type="entry name" value="OMP_efflux"/>
</dbReference>
<keyword evidence="6" id="KW-0472">Membrane</keyword>
<dbReference type="PANTHER" id="PTHR30026:SF22">
    <property type="entry name" value="OUTER MEMBRANE EFFLUX PROTEIN"/>
    <property type="match status" value="1"/>
</dbReference>
<evidence type="ECO:0000256" key="6">
    <source>
        <dbReference type="ARBA" id="ARBA00023136"/>
    </source>
</evidence>
<dbReference type="Gene3D" id="1.20.1600.10">
    <property type="entry name" value="Outer membrane efflux proteins (OEP)"/>
    <property type="match status" value="1"/>
</dbReference>
<evidence type="ECO:0000256" key="8">
    <source>
        <dbReference type="SAM" id="SignalP"/>
    </source>
</evidence>
<dbReference type="Pfam" id="PF02321">
    <property type="entry name" value="OEP"/>
    <property type="match status" value="2"/>
</dbReference>
<reference evidence="9 10" key="1">
    <citation type="submission" date="2021-08" db="EMBL/GenBank/DDBJ databases">
        <title>Comparative Genomics Analysis of the Genus Qipengyuania Reveals Extensive Genetic Diversity and Metabolic Versatility, Including the Description of Fifteen Novel Species.</title>
        <authorList>
            <person name="Liu Y."/>
        </authorList>
    </citation>
    <scope>NUCLEOTIDE SEQUENCE [LARGE SCALE GENOMIC DNA]</scope>
    <source>
        <strain evidence="9 10">6D47A</strain>
    </source>
</reference>
<evidence type="ECO:0000256" key="1">
    <source>
        <dbReference type="ARBA" id="ARBA00004442"/>
    </source>
</evidence>
<dbReference type="InterPro" id="IPR051906">
    <property type="entry name" value="TolC-like"/>
</dbReference>
<keyword evidence="7" id="KW-0998">Cell outer membrane</keyword>
<keyword evidence="10" id="KW-1185">Reference proteome</keyword>
<keyword evidence="8" id="KW-0732">Signal</keyword>
<dbReference type="SUPFAM" id="SSF56954">
    <property type="entry name" value="Outer membrane efflux proteins (OEP)"/>
    <property type="match status" value="1"/>
</dbReference>
<keyword evidence="4" id="KW-1134">Transmembrane beta strand</keyword>
<sequence length="493" mass="51973">MRRGGIVRILVMGTGASMLAFAAPAQADTLQEALTKAYRNNPTLLAARANQRAIDEDVPINKAQGIPSIDATGSYTEVLKKSPNSFTAPDRILQIGPTLIVPVYAGGAIKNSVKAARERVDAGQADLRAIESAIFSQLVAAYMDVLRSEALVSLAANQVDVLTVNLQATSDRFEIGDLTRTDVAQSQSRLALAQGDLRNAQAALINARETYIQLVGEAPNELQPPPALPGLPADVDTAVDIALAGNPDLIADKQRAQAAGFDTEVAGSGRLPTVSLFAGADYTDYFGTLAGGAGGIAQDETTANAGVQISIPIFQGGLPAARQRQAQARETAALEQIIATERDVIAQVRAAWSSWQASLGVIESSQVAVEAASLSLEGVRAENSIGSRSILDVLNAEQELVGAQVELVTARRNAYVAGFSLLAAMGRAEARDLGFFGEGMLYDPVDNYERVRGKIWDWGRDPDPVADATRTVDVPAPTADVPEQGEIGLEPSY</sequence>
<evidence type="ECO:0000313" key="9">
    <source>
        <dbReference type="EMBL" id="MBX7482222.1"/>
    </source>
</evidence>
<proteinExistence type="inferred from homology"/>